<dbReference type="Proteomes" id="UP000027195">
    <property type="component" value="Unassembled WGS sequence"/>
</dbReference>
<accession>A0A067MUE3</accession>
<dbReference type="CDD" id="cd06558">
    <property type="entry name" value="crotonase-like"/>
    <property type="match status" value="1"/>
</dbReference>
<dbReference type="GO" id="GO:0006635">
    <property type="term" value="P:fatty acid beta-oxidation"/>
    <property type="evidence" value="ECO:0007669"/>
    <property type="project" value="TreeGrafter"/>
</dbReference>
<dbReference type="SUPFAM" id="SSF52096">
    <property type="entry name" value="ClpP/crotonase"/>
    <property type="match status" value="1"/>
</dbReference>
<organism evidence="3 4">
    <name type="scientific">Botryobasidium botryosum (strain FD-172 SS1)</name>
    <dbReference type="NCBI Taxonomy" id="930990"/>
    <lineage>
        <taxon>Eukaryota</taxon>
        <taxon>Fungi</taxon>
        <taxon>Dikarya</taxon>
        <taxon>Basidiomycota</taxon>
        <taxon>Agaricomycotina</taxon>
        <taxon>Agaricomycetes</taxon>
        <taxon>Cantharellales</taxon>
        <taxon>Botryobasidiaceae</taxon>
        <taxon>Botryobasidium</taxon>
    </lineage>
</organism>
<keyword evidence="4" id="KW-1185">Reference proteome</keyword>
<name>A0A067MUE3_BOTB1</name>
<evidence type="ECO:0000313" key="3">
    <source>
        <dbReference type="EMBL" id="KDQ15206.1"/>
    </source>
</evidence>
<protein>
    <recommendedName>
        <fullName evidence="5">Enoyl-CoA hydratase</fullName>
    </recommendedName>
</protein>
<dbReference type="EMBL" id="KL198033">
    <property type="protein sequence ID" value="KDQ15206.1"/>
    <property type="molecule type" value="Genomic_DNA"/>
</dbReference>
<dbReference type="InterPro" id="IPR029045">
    <property type="entry name" value="ClpP/crotonase-like_dom_sf"/>
</dbReference>
<dbReference type="PROSITE" id="PS00166">
    <property type="entry name" value="ENOYL_COA_HYDRATASE"/>
    <property type="match status" value="1"/>
</dbReference>
<evidence type="ECO:0008006" key="5">
    <source>
        <dbReference type="Google" id="ProtNLM"/>
    </source>
</evidence>
<dbReference type="PANTHER" id="PTHR11941:SF75">
    <property type="entry name" value="ENOYL-COA HYDRATASE_ISOMERASE FAMILY PROTEIN"/>
    <property type="match status" value="1"/>
</dbReference>
<dbReference type="HOGENOM" id="CLU_009834_3_1_1"/>
<dbReference type="PANTHER" id="PTHR11941">
    <property type="entry name" value="ENOYL-COA HYDRATASE-RELATED"/>
    <property type="match status" value="1"/>
</dbReference>
<proteinExistence type="inferred from homology"/>
<gene>
    <name evidence="3" type="ORF">BOTBODRAFT_174054</name>
</gene>
<dbReference type="InParanoid" id="A0A067MUE3"/>
<evidence type="ECO:0000256" key="2">
    <source>
        <dbReference type="RuleBase" id="RU003707"/>
    </source>
</evidence>
<dbReference type="InterPro" id="IPR018376">
    <property type="entry name" value="Enoyl-CoA_hyd/isom_CS"/>
</dbReference>
<evidence type="ECO:0000313" key="4">
    <source>
        <dbReference type="Proteomes" id="UP000027195"/>
    </source>
</evidence>
<dbReference type="AlphaFoldDB" id="A0A067MUE3"/>
<evidence type="ECO:0000256" key="1">
    <source>
        <dbReference type="ARBA" id="ARBA00005254"/>
    </source>
</evidence>
<reference evidence="4" key="1">
    <citation type="journal article" date="2014" name="Proc. Natl. Acad. Sci. U.S.A.">
        <title>Extensive sampling of basidiomycete genomes demonstrates inadequacy of the white-rot/brown-rot paradigm for wood decay fungi.</title>
        <authorList>
            <person name="Riley R."/>
            <person name="Salamov A.A."/>
            <person name="Brown D.W."/>
            <person name="Nagy L.G."/>
            <person name="Floudas D."/>
            <person name="Held B.W."/>
            <person name="Levasseur A."/>
            <person name="Lombard V."/>
            <person name="Morin E."/>
            <person name="Otillar R."/>
            <person name="Lindquist E.A."/>
            <person name="Sun H."/>
            <person name="LaButti K.M."/>
            <person name="Schmutz J."/>
            <person name="Jabbour D."/>
            <person name="Luo H."/>
            <person name="Baker S.E."/>
            <person name="Pisabarro A.G."/>
            <person name="Walton J.D."/>
            <person name="Blanchette R.A."/>
            <person name="Henrissat B."/>
            <person name="Martin F."/>
            <person name="Cullen D."/>
            <person name="Hibbett D.S."/>
            <person name="Grigoriev I.V."/>
        </authorList>
    </citation>
    <scope>NUCLEOTIDE SEQUENCE [LARGE SCALE GENOMIC DNA]</scope>
    <source>
        <strain evidence="4">FD-172 SS1</strain>
    </source>
</reference>
<dbReference type="STRING" id="930990.A0A067MUE3"/>
<dbReference type="Pfam" id="PF00378">
    <property type="entry name" value="ECH_1"/>
    <property type="match status" value="1"/>
</dbReference>
<dbReference type="Gene3D" id="3.90.226.10">
    <property type="entry name" value="2-enoyl-CoA Hydratase, Chain A, domain 1"/>
    <property type="match status" value="1"/>
</dbReference>
<sequence length="277" mass="30116">MASASATHHRPVRVCFPAGSNPPLGILSHPSPTLWVIELRNGPDNRLAEQVLLDVIAPALDRIELDWRNTRRKGSDSEEWAPAALILTGDLRQNKFFSNGLLVESIAMRGFFPQIFDPVITRLLTFPIPTIAAINGHAFAGGLVLALACDYRIMTSGRAWCSMNEITFGVSLPPVVSAILQTKLPSPDVLRACALEGKRFTPQEALACEMVDQLAEGGSAGVLHKAIEYAERVENLAAKGVLGTLKKSKYLSVLNILGDDINLPTPHEADTMFRTKL</sequence>
<dbReference type="GO" id="GO:0004165">
    <property type="term" value="F:delta(3)-delta(2)-enoyl-CoA isomerase activity"/>
    <property type="evidence" value="ECO:0007669"/>
    <property type="project" value="TreeGrafter"/>
</dbReference>
<comment type="similarity">
    <text evidence="1 2">Belongs to the enoyl-CoA hydratase/isomerase family.</text>
</comment>
<dbReference type="InterPro" id="IPR001753">
    <property type="entry name" value="Enoyl-CoA_hydra/iso"/>
</dbReference>
<dbReference type="GO" id="GO:0005777">
    <property type="term" value="C:peroxisome"/>
    <property type="evidence" value="ECO:0007669"/>
    <property type="project" value="TreeGrafter"/>
</dbReference>
<dbReference type="OrthoDB" id="1696280at2759"/>